<reference evidence="1" key="2">
    <citation type="submission" date="2019-03" db="EMBL/GenBank/DDBJ databases">
        <authorList>
            <person name="Chen S.-C."/>
            <person name="Wu S.-Y."/>
            <person name="Lai M.-C."/>
        </authorList>
    </citation>
    <scope>NUCLEOTIDE SEQUENCE</scope>
    <source>
        <strain evidence="1">ML15</strain>
    </source>
</reference>
<dbReference type="InterPro" id="IPR011042">
    <property type="entry name" value="6-blade_b-propeller_TolB-like"/>
</dbReference>
<evidence type="ECO:0000313" key="1">
    <source>
        <dbReference type="EMBL" id="QYZ80165.1"/>
    </source>
</evidence>
<name>A0A8G1A329_9EURY</name>
<dbReference type="InterPro" id="IPR011659">
    <property type="entry name" value="WD40"/>
</dbReference>
<evidence type="ECO:0000313" key="2">
    <source>
        <dbReference type="Proteomes" id="UP000826709"/>
    </source>
</evidence>
<dbReference type="RefSeq" id="WP_220681476.1">
    <property type="nucleotide sequence ID" value="NZ_CP037968.1"/>
</dbReference>
<organism evidence="1 2">
    <name type="scientific">Methanofollis formosanus</name>
    <dbReference type="NCBI Taxonomy" id="299308"/>
    <lineage>
        <taxon>Archaea</taxon>
        <taxon>Methanobacteriati</taxon>
        <taxon>Methanobacteriota</taxon>
        <taxon>Stenosarchaea group</taxon>
        <taxon>Methanomicrobia</taxon>
        <taxon>Methanomicrobiales</taxon>
        <taxon>Methanomicrobiaceae</taxon>
        <taxon>Methanofollis</taxon>
    </lineage>
</organism>
<accession>A0A8G1A329</accession>
<dbReference type="Proteomes" id="UP000826709">
    <property type="component" value="Chromosome"/>
</dbReference>
<dbReference type="Pfam" id="PF07676">
    <property type="entry name" value="PD40"/>
    <property type="match status" value="1"/>
</dbReference>
<dbReference type="SUPFAM" id="SSF82171">
    <property type="entry name" value="DPP6 N-terminal domain-like"/>
    <property type="match status" value="1"/>
</dbReference>
<dbReference type="Gene3D" id="2.120.10.30">
    <property type="entry name" value="TolB, C-terminal domain"/>
    <property type="match status" value="1"/>
</dbReference>
<protein>
    <submittedName>
        <fullName evidence="1">Uncharacterized protein</fullName>
    </submittedName>
</protein>
<keyword evidence="2" id="KW-1185">Reference proteome</keyword>
<dbReference type="AlphaFoldDB" id="A0A8G1A329"/>
<sequence length="159" mass="18070">MDVIAGEKFATEPIQPVENEHCRVIDLSGDRMLYQTGNNIYLSDLSGLNCEKVYYSVSFYPVLNNEGDKFAAFESVSSKLRIYGMASEPHKYVVADEMLNDSKIRYLSWSPDSTQLALVLSNRSVPYALFIYDLETSESIHIFNSSEKIYEPSWDPDGK</sequence>
<proteinExistence type="predicted"/>
<reference evidence="1" key="1">
    <citation type="journal article" date="2005" name="Int. J. Syst. Evol. Microbiol.">
        <title>Methanofollis formosanus sp. nov., isolated from a fish pond.</title>
        <authorList>
            <person name="Wu S.Y."/>
            <person name="Chen S.C."/>
            <person name="Lai M.C."/>
        </authorList>
    </citation>
    <scope>NUCLEOTIDE SEQUENCE</scope>
    <source>
        <strain evidence="1">ML15</strain>
    </source>
</reference>
<gene>
    <name evidence="1" type="ORF">E2N92_12365</name>
</gene>
<dbReference type="KEGG" id="mfk:E2N92_12365"/>
<dbReference type="EMBL" id="CP037968">
    <property type="protein sequence ID" value="QYZ80165.1"/>
    <property type="molecule type" value="Genomic_DNA"/>
</dbReference>